<comment type="caution">
    <text evidence="1">The sequence shown here is derived from an EMBL/GenBank/DDBJ whole genome shotgun (WGS) entry which is preliminary data.</text>
</comment>
<keyword evidence="2" id="KW-1185">Reference proteome</keyword>
<gene>
    <name evidence="1" type="ORF">EV421DRAFT_1742490</name>
</gene>
<dbReference type="EMBL" id="JAUEPT010000098">
    <property type="protein sequence ID" value="KAK0432225.1"/>
    <property type="molecule type" value="Genomic_DNA"/>
</dbReference>
<organism evidence="1 2">
    <name type="scientific">Armillaria borealis</name>
    <dbReference type="NCBI Taxonomy" id="47425"/>
    <lineage>
        <taxon>Eukaryota</taxon>
        <taxon>Fungi</taxon>
        <taxon>Dikarya</taxon>
        <taxon>Basidiomycota</taxon>
        <taxon>Agaricomycotina</taxon>
        <taxon>Agaricomycetes</taxon>
        <taxon>Agaricomycetidae</taxon>
        <taxon>Agaricales</taxon>
        <taxon>Marasmiineae</taxon>
        <taxon>Physalacriaceae</taxon>
        <taxon>Armillaria</taxon>
    </lineage>
</organism>
<name>A0AA39IYK3_9AGAR</name>
<evidence type="ECO:0000313" key="2">
    <source>
        <dbReference type="Proteomes" id="UP001175226"/>
    </source>
</evidence>
<reference evidence="1" key="1">
    <citation type="submission" date="2023-06" db="EMBL/GenBank/DDBJ databases">
        <authorList>
            <consortium name="Lawrence Berkeley National Laboratory"/>
            <person name="Ahrendt S."/>
            <person name="Sahu N."/>
            <person name="Indic B."/>
            <person name="Wong-Bajracharya J."/>
            <person name="Merenyi Z."/>
            <person name="Ke H.-M."/>
            <person name="Monk M."/>
            <person name="Kocsube S."/>
            <person name="Drula E."/>
            <person name="Lipzen A."/>
            <person name="Balint B."/>
            <person name="Henrissat B."/>
            <person name="Andreopoulos B."/>
            <person name="Martin F.M."/>
            <person name="Harder C.B."/>
            <person name="Rigling D."/>
            <person name="Ford K.L."/>
            <person name="Foster G.D."/>
            <person name="Pangilinan J."/>
            <person name="Papanicolaou A."/>
            <person name="Barry K."/>
            <person name="LaButti K."/>
            <person name="Viragh M."/>
            <person name="Koriabine M."/>
            <person name="Yan M."/>
            <person name="Riley R."/>
            <person name="Champramary S."/>
            <person name="Plett K.L."/>
            <person name="Tsai I.J."/>
            <person name="Slot J."/>
            <person name="Sipos G."/>
            <person name="Plett J."/>
            <person name="Nagy L.G."/>
            <person name="Grigoriev I.V."/>
        </authorList>
    </citation>
    <scope>NUCLEOTIDE SEQUENCE</scope>
    <source>
        <strain evidence="1">FPL87.14</strain>
    </source>
</reference>
<sequence length="194" mass="21773">MAPSGISHGLDILLFLGGPIFKLIQCLPAMHSCSPFCTVLPGDCRFCANFDGGLDSYGEVMMKSSQYMVLILLRCNCLIIAINFLGQSPVVTSSMLSVSYSSLVFSSVRTMFRLAEMQKGSGLVQLKGNRTLKEVMLWLEAIREEQRPQMAWIREDLWPMNQQFEGDHQHYEQEVCGTIQTAAVTQYHLNVINL</sequence>
<dbReference type="Proteomes" id="UP001175226">
    <property type="component" value="Unassembled WGS sequence"/>
</dbReference>
<evidence type="ECO:0000313" key="1">
    <source>
        <dbReference type="EMBL" id="KAK0432225.1"/>
    </source>
</evidence>
<proteinExistence type="predicted"/>
<accession>A0AA39IYK3</accession>
<dbReference type="AlphaFoldDB" id="A0AA39IYK3"/>
<protein>
    <submittedName>
        <fullName evidence="1">Uncharacterized protein</fullName>
    </submittedName>
</protein>